<dbReference type="PANTHER" id="PTHR13464">
    <property type="entry name" value="TRANSCRIPTIONAL REGULATOR PROTEIN HCNGP"/>
    <property type="match status" value="1"/>
</dbReference>
<dbReference type="AlphaFoldDB" id="T2M3N0"/>
<reference evidence="2" key="1">
    <citation type="journal article" date="2013" name="Genome Biol. Evol.">
        <title>Punctuated emergences of genetic and phenotypic innovations in eumetazoan, bilaterian, euteleostome, and hominidae ancestors.</title>
        <authorList>
            <person name="Wenger Y."/>
            <person name="Galliot B."/>
        </authorList>
    </citation>
    <scope>NUCLEOTIDE SEQUENCE</scope>
    <source>
        <tissue evidence="2">Whole animals</tissue>
    </source>
</reference>
<accession>T2M3N0</accession>
<feature type="region of interest" description="Disordered" evidence="1">
    <location>
        <begin position="271"/>
        <end position="296"/>
    </location>
</feature>
<name>T2M3N0_HYDVU</name>
<feature type="compositionally biased region" description="Basic and acidic residues" evidence="1">
    <location>
        <begin position="278"/>
        <end position="296"/>
    </location>
</feature>
<dbReference type="Pfam" id="PF07818">
    <property type="entry name" value="HCNGP"/>
    <property type="match status" value="1"/>
</dbReference>
<proteinExistence type="evidence at transcript level"/>
<dbReference type="GO" id="GO:0005634">
    <property type="term" value="C:nucleus"/>
    <property type="evidence" value="ECO:0007669"/>
    <property type="project" value="TreeGrafter"/>
</dbReference>
<evidence type="ECO:0000313" key="2">
    <source>
        <dbReference type="EMBL" id="CDG66714.1"/>
    </source>
</evidence>
<dbReference type="GO" id="GO:0006355">
    <property type="term" value="P:regulation of DNA-templated transcription"/>
    <property type="evidence" value="ECO:0007669"/>
    <property type="project" value="InterPro"/>
</dbReference>
<organism evidence="2">
    <name type="scientific">Hydra vulgaris</name>
    <name type="common">Hydra</name>
    <name type="synonym">Hydra attenuata</name>
    <dbReference type="NCBI Taxonomy" id="6087"/>
    <lineage>
        <taxon>Eukaryota</taxon>
        <taxon>Metazoa</taxon>
        <taxon>Cnidaria</taxon>
        <taxon>Hydrozoa</taxon>
        <taxon>Hydroidolina</taxon>
        <taxon>Anthoathecata</taxon>
        <taxon>Aplanulata</taxon>
        <taxon>Hydridae</taxon>
        <taxon>Hydra</taxon>
    </lineage>
</organism>
<gene>
    <name evidence="2" type="primary">SAP30BP</name>
</gene>
<dbReference type="OrthoDB" id="1714508at2759"/>
<evidence type="ECO:0000256" key="1">
    <source>
        <dbReference type="SAM" id="MobiDB-lite"/>
    </source>
</evidence>
<dbReference type="EMBL" id="HAAD01000482">
    <property type="protein sequence ID" value="CDG66714.1"/>
    <property type="molecule type" value="mRNA"/>
</dbReference>
<dbReference type="PANTHER" id="PTHR13464:SF0">
    <property type="entry name" value="SAP30-BINDING PROTEIN"/>
    <property type="match status" value="1"/>
</dbReference>
<protein>
    <submittedName>
        <fullName evidence="2">SAP30-binding protein</fullName>
    </submittedName>
</protein>
<sequence>MLKDNDSKIRNFGFQILLGLRQRVNNESLEVNLKKIPEINFNANHCKIMSLTDLSRYNDNEDEIKDEDHDLILAEKLSPLQPSIETPNTSDNAAKPRGLVSYIGEYTDDESSDDEGVRVELSLPASAVNFGLFDGGNAVSSIGSTSPSSTVDTLENVEKEQTVRLPPEPEGRCSKSLQEKIAKLIEKKNNGMNVNEYVQRKKEFRNPSIYEKLVSFIGIDEHGTNFPKEIFDPTIWGPESHYDNLAKLQKEYHDKKEKEKLKRTQVEFVKKIPNPTPTDKKTKWDQKIPVKALENK</sequence>
<feature type="non-terminal residue" evidence="2">
    <location>
        <position position="1"/>
    </location>
</feature>
<dbReference type="InterPro" id="IPR012479">
    <property type="entry name" value="SAP30BP"/>
</dbReference>